<dbReference type="InterPro" id="IPR025202">
    <property type="entry name" value="PLD-like_dom"/>
</dbReference>
<dbReference type="Pfam" id="PF13091">
    <property type="entry name" value="PLDc_2"/>
    <property type="match status" value="1"/>
</dbReference>
<feature type="transmembrane region" description="Helical" evidence="7">
    <location>
        <begin position="20"/>
        <end position="39"/>
    </location>
</feature>
<evidence type="ECO:0000256" key="2">
    <source>
        <dbReference type="ARBA" id="ARBA00022963"/>
    </source>
</evidence>
<keyword evidence="7" id="KW-0812">Transmembrane</keyword>
<dbReference type="GO" id="GO:0005739">
    <property type="term" value="C:mitochondrion"/>
    <property type="evidence" value="ECO:0007669"/>
    <property type="project" value="TreeGrafter"/>
</dbReference>
<feature type="domain" description="Phospholipase D-like" evidence="8">
    <location>
        <begin position="85"/>
        <end position="205"/>
    </location>
</feature>
<evidence type="ECO:0000313" key="10">
    <source>
        <dbReference type="Proteomes" id="UP001378592"/>
    </source>
</evidence>
<proteinExistence type="inferred from homology"/>
<comment type="similarity">
    <text evidence="4">Belongs to the phospholipase D family. MitoPLD/Zucchini subfamily.</text>
</comment>
<keyword evidence="10" id="KW-1185">Reference proteome</keyword>
<evidence type="ECO:0000256" key="3">
    <source>
        <dbReference type="ARBA" id="ARBA00023098"/>
    </source>
</evidence>
<evidence type="ECO:0000259" key="8">
    <source>
        <dbReference type="Pfam" id="PF13091"/>
    </source>
</evidence>
<evidence type="ECO:0000256" key="6">
    <source>
        <dbReference type="ARBA" id="ARBA00043167"/>
    </source>
</evidence>
<keyword evidence="1" id="KW-0378">Hydrolase</keyword>
<name>A0AAN9W8D4_9ORTH</name>
<evidence type="ECO:0000256" key="7">
    <source>
        <dbReference type="SAM" id="Phobius"/>
    </source>
</evidence>
<dbReference type="AlphaFoldDB" id="A0AAN9W8D4"/>
<dbReference type="InterPro" id="IPR051406">
    <property type="entry name" value="PLD_domain"/>
</dbReference>
<sequence length="241" mass="27490">MINSETFKKVCMFSAKGIGWLLYAAFLEYCVHSITMYFLQEPRDESEVDTVFFTERDYNCWSHITMRKPCGQKCSYSRLRKILGVMDKAKHSLDICIYNVTSYDFALCILDIHKQGVKVRLITDGYRIKGTGSQIMYLASGGIPIRIIQSGREMHHKFFVVDRETLVNCSFNWTMQAITGNSEDAVVMSDKVIVEKFVGHFDALWNTAVPFEKPEKELTDGDIDQSTDAAQLPSCSILQQS</sequence>
<evidence type="ECO:0000256" key="4">
    <source>
        <dbReference type="ARBA" id="ARBA00038012"/>
    </source>
</evidence>
<dbReference type="GO" id="GO:0016891">
    <property type="term" value="F:RNA endonuclease activity producing 5'-phosphomonoesters, hydrolytic mechanism"/>
    <property type="evidence" value="ECO:0007669"/>
    <property type="project" value="TreeGrafter"/>
</dbReference>
<keyword evidence="7" id="KW-0472">Membrane</keyword>
<dbReference type="GO" id="GO:0016042">
    <property type="term" value="P:lipid catabolic process"/>
    <property type="evidence" value="ECO:0007669"/>
    <property type="project" value="UniProtKB-KW"/>
</dbReference>
<evidence type="ECO:0000313" key="9">
    <source>
        <dbReference type="EMBL" id="KAK7874057.1"/>
    </source>
</evidence>
<dbReference type="Proteomes" id="UP001378592">
    <property type="component" value="Unassembled WGS sequence"/>
</dbReference>
<dbReference type="Gene3D" id="3.30.870.10">
    <property type="entry name" value="Endonuclease Chain A"/>
    <property type="match status" value="1"/>
</dbReference>
<dbReference type="SUPFAM" id="SSF56024">
    <property type="entry name" value="Phospholipase D/nuclease"/>
    <property type="match status" value="1"/>
</dbReference>
<keyword evidence="7" id="KW-1133">Transmembrane helix</keyword>
<keyword evidence="3" id="KW-0443">Lipid metabolism</keyword>
<reference evidence="9 10" key="1">
    <citation type="submission" date="2024-03" db="EMBL/GenBank/DDBJ databases">
        <title>The genome assembly and annotation of the cricket Gryllus longicercus Weissman &amp; Gray.</title>
        <authorList>
            <person name="Szrajer S."/>
            <person name="Gray D."/>
            <person name="Ylla G."/>
        </authorList>
    </citation>
    <scope>NUCLEOTIDE SEQUENCE [LARGE SCALE GENOMIC DNA]</scope>
    <source>
        <strain evidence="9">DAG 2021-001</strain>
        <tissue evidence="9">Whole body minus gut</tissue>
    </source>
</reference>
<evidence type="ECO:0000256" key="1">
    <source>
        <dbReference type="ARBA" id="ARBA00022801"/>
    </source>
</evidence>
<protein>
    <recommendedName>
        <fullName evidence="5">Mitochondrial cardiolipin hydrolase</fullName>
    </recommendedName>
    <alternativeName>
        <fullName evidence="6">Mitochondrial phospholipase</fullName>
    </alternativeName>
</protein>
<keyword evidence="2" id="KW-0442">Lipid degradation</keyword>
<dbReference type="GO" id="GO:0034587">
    <property type="term" value="P:piRNA processing"/>
    <property type="evidence" value="ECO:0007669"/>
    <property type="project" value="TreeGrafter"/>
</dbReference>
<dbReference type="PANTHER" id="PTHR43856:SF1">
    <property type="entry name" value="MITOCHONDRIAL CARDIOLIPIN HYDROLASE"/>
    <property type="match status" value="1"/>
</dbReference>
<dbReference type="PANTHER" id="PTHR43856">
    <property type="entry name" value="CARDIOLIPIN HYDROLASE"/>
    <property type="match status" value="1"/>
</dbReference>
<dbReference type="EMBL" id="JAZDUA010000005">
    <property type="protein sequence ID" value="KAK7874057.1"/>
    <property type="molecule type" value="Genomic_DNA"/>
</dbReference>
<comment type="caution">
    <text evidence="9">The sequence shown here is derived from an EMBL/GenBank/DDBJ whole genome shotgun (WGS) entry which is preliminary data.</text>
</comment>
<accession>A0AAN9W8D4</accession>
<gene>
    <name evidence="9" type="ORF">R5R35_004606</name>
</gene>
<organism evidence="9 10">
    <name type="scientific">Gryllus longicercus</name>
    <dbReference type="NCBI Taxonomy" id="2509291"/>
    <lineage>
        <taxon>Eukaryota</taxon>
        <taxon>Metazoa</taxon>
        <taxon>Ecdysozoa</taxon>
        <taxon>Arthropoda</taxon>
        <taxon>Hexapoda</taxon>
        <taxon>Insecta</taxon>
        <taxon>Pterygota</taxon>
        <taxon>Neoptera</taxon>
        <taxon>Polyneoptera</taxon>
        <taxon>Orthoptera</taxon>
        <taxon>Ensifera</taxon>
        <taxon>Gryllidea</taxon>
        <taxon>Grylloidea</taxon>
        <taxon>Gryllidae</taxon>
        <taxon>Gryllinae</taxon>
        <taxon>Gryllus</taxon>
    </lineage>
</organism>
<evidence type="ECO:0000256" key="5">
    <source>
        <dbReference type="ARBA" id="ARBA00040549"/>
    </source>
</evidence>